<evidence type="ECO:0000313" key="1">
    <source>
        <dbReference type="EMBL" id="RSB81866.1"/>
    </source>
</evidence>
<dbReference type="AlphaFoldDB" id="A0A3R9AYF2"/>
<proteinExistence type="predicted"/>
<reference evidence="1 2" key="1">
    <citation type="submission" date="2018-11" db="EMBL/GenBank/DDBJ databases">
        <authorList>
            <person name="Huo Y."/>
        </authorList>
    </citation>
    <scope>NUCLEOTIDE SEQUENCE [LARGE SCALE GENOMIC DNA]</scope>
    <source>
        <strain evidence="1 2">DSM 30132</strain>
    </source>
</reference>
<protein>
    <submittedName>
        <fullName evidence="1">Uncharacterized protein</fullName>
    </submittedName>
</protein>
<name>A0A3R9AYF2_9HYPH</name>
<sequence>MSQAAVADVPAEVLAGLKVRLTSIDYKADQRAEHWAGNLLIETGVAKDKDQAKAMPAAWIEAGELEIVRMKDASRHEADFIKPVAGV</sequence>
<dbReference type="EMBL" id="RJJT01000004">
    <property type="protein sequence ID" value="RSB81866.1"/>
    <property type="molecule type" value="Genomic_DNA"/>
</dbReference>
<organism evidence="1 2">
    <name type="scientific">Rhizobium pisi</name>
    <dbReference type="NCBI Taxonomy" id="574561"/>
    <lineage>
        <taxon>Bacteria</taxon>
        <taxon>Pseudomonadati</taxon>
        <taxon>Pseudomonadota</taxon>
        <taxon>Alphaproteobacteria</taxon>
        <taxon>Hyphomicrobiales</taxon>
        <taxon>Rhizobiaceae</taxon>
        <taxon>Rhizobium/Agrobacterium group</taxon>
        <taxon>Rhizobium</taxon>
    </lineage>
</organism>
<dbReference type="Proteomes" id="UP000277279">
    <property type="component" value="Unassembled WGS sequence"/>
</dbReference>
<accession>A0A3R9AYF2</accession>
<evidence type="ECO:0000313" key="2">
    <source>
        <dbReference type="Proteomes" id="UP000277279"/>
    </source>
</evidence>
<gene>
    <name evidence="1" type="ORF">EFD55_07960</name>
</gene>
<comment type="caution">
    <text evidence="1">The sequence shown here is derived from an EMBL/GenBank/DDBJ whole genome shotgun (WGS) entry which is preliminary data.</text>
</comment>